<dbReference type="EnsemblMetazoa" id="CJA01780.1">
    <property type="protein sequence ID" value="CJA01780.1"/>
    <property type="gene ID" value="WBGene00120984"/>
</dbReference>
<proteinExistence type="predicted"/>
<dbReference type="Proteomes" id="UP000005237">
    <property type="component" value="Unassembled WGS sequence"/>
</dbReference>
<sequence>MKLADYKGYTIVVGYDETAVRLFDRRHLDRPVLTFYPLDSRPSAYHATHVAFNQLGSEVVVNQGCGGGVFVFSVDADDEPRVMERLSRVLEESGEPIISSKSLPHAEIREIGSNAIREKHFSKAIDFYSDLISRRDPDRAFRSVCHSNRATALLLRRQRGDTYACIRDCVKALEIHRGNSKALFRLIKSFATMEQVDLAKRAIEKFKTWFPGDASVNKIETEVNL</sequence>
<keyword evidence="2" id="KW-1185">Reference proteome</keyword>
<reference evidence="1" key="2">
    <citation type="submission" date="2022-06" db="UniProtKB">
        <authorList>
            <consortium name="EnsemblMetazoa"/>
        </authorList>
    </citation>
    <scope>IDENTIFICATION</scope>
    <source>
        <strain evidence="1">DF5081</strain>
    </source>
</reference>
<name>A0A8R1DHA5_CAEJA</name>
<reference evidence="2" key="1">
    <citation type="submission" date="2010-08" db="EMBL/GenBank/DDBJ databases">
        <authorList>
            <consortium name="Caenorhabditis japonica Sequencing Consortium"/>
            <person name="Wilson R.K."/>
        </authorList>
    </citation>
    <scope>NUCLEOTIDE SEQUENCE [LARGE SCALE GENOMIC DNA]</scope>
    <source>
        <strain evidence="2">DF5081</strain>
    </source>
</reference>
<organism evidence="1 2">
    <name type="scientific">Caenorhabditis japonica</name>
    <dbReference type="NCBI Taxonomy" id="281687"/>
    <lineage>
        <taxon>Eukaryota</taxon>
        <taxon>Metazoa</taxon>
        <taxon>Ecdysozoa</taxon>
        <taxon>Nematoda</taxon>
        <taxon>Chromadorea</taxon>
        <taxon>Rhabditida</taxon>
        <taxon>Rhabditina</taxon>
        <taxon>Rhabditomorpha</taxon>
        <taxon>Rhabditoidea</taxon>
        <taxon>Rhabditidae</taxon>
        <taxon>Peloderinae</taxon>
        <taxon>Caenorhabditis</taxon>
    </lineage>
</organism>
<dbReference type="PANTHER" id="PTHR46035:SF1">
    <property type="entry name" value="TETRATRICOPEPTIDE REPEAT PROTEIN 4"/>
    <property type="match status" value="1"/>
</dbReference>
<accession>A0A8R1DHA5</accession>
<dbReference type="InterPro" id="IPR011990">
    <property type="entry name" value="TPR-like_helical_dom_sf"/>
</dbReference>
<dbReference type="AlphaFoldDB" id="A0A8R1DHA5"/>
<evidence type="ECO:0000313" key="2">
    <source>
        <dbReference type="Proteomes" id="UP000005237"/>
    </source>
</evidence>
<dbReference type="GO" id="GO:0005634">
    <property type="term" value="C:nucleus"/>
    <property type="evidence" value="ECO:0007669"/>
    <property type="project" value="TreeGrafter"/>
</dbReference>
<dbReference type="GO" id="GO:0006457">
    <property type="term" value="P:protein folding"/>
    <property type="evidence" value="ECO:0007669"/>
    <property type="project" value="TreeGrafter"/>
</dbReference>
<dbReference type="Gene3D" id="1.25.40.10">
    <property type="entry name" value="Tetratricopeptide repeat domain"/>
    <property type="match status" value="1"/>
</dbReference>
<dbReference type="GO" id="GO:0051879">
    <property type="term" value="F:Hsp90 protein binding"/>
    <property type="evidence" value="ECO:0007669"/>
    <property type="project" value="TreeGrafter"/>
</dbReference>
<dbReference type="GO" id="GO:0030544">
    <property type="term" value="F:Hsp70 protein binding"/>
    <property type="evidence" value="ECO:0007669"/>
    <property type="project" value="TreeGrafter"/>
</dbReference>
<evidence type="ECO:0000313" key="1">
    <source>
        <dbReference type="EnsemblMetazoa" id="CJA01780.1"/>
    </source>
</evidence>
<dbReference type="GO" id="GO:0005829">
    <property type="term" value="C:cytosol"/>
    <property type="evidence" value="ECO:0007669"/>
    <property type="project" value="TreeGrafter"/>
</dbReference>
<protein>
    <submittedName>
        <fullName evidence="1">Uncharacterized protein</fullName>
    </submittedName>
</protein>
<dbReference type="PANTHER" id="PTHR46035">
    <property type="entry name" value="TETRATRICOPEPTIDE REPEAT PROTEIN 4"/>
    <property type="match status" value="1"/>
</dbReference>
<dbReference type="SUPFAM" id="SSF48452">
    <property type="entry name" value="TPR-like"/>
    <property type="match status" value="1"/>
</dbReference>